<evidence type="ECO:0000256" key="3">
    <source>
        <dbReference type="PROSITE-ProRule" id="PRU00023"/>
    </source>
</evidence>
<dbReference type="SMART" id="SM00248">
    <property type="entry name" value="ANK"/>
    <property type="match status" value="2"/>
</dbReference>
<dbReference type="Proteomes" id="UP000695562">
    <property type="component" value="Unassembled WGS sequence"/>
</dbReference>
<comment type="caution">
    <text evidence="4">The sequence shown here is derived from an EMBL/GenBank/DDBJ whole genome shotgun (WGS) entry which is preliminary data.</text>
</comment>
<dbReference type="InterPro" id="IPR002110">
    <property type="entry name" value="Ankyrin_rpt"/>
</dbReference>
<proteinExistence type="predicted"/>
<organism evidence="4 5">
    <name type="scientific">Polysphondylium violaceum</name>
    <dbReference type="NCBI Taxonomy" id="133409"/>
    <lineage>
        <taxon>Eukaryota</taxon>
        <taxon>Amoebozoa</taxon>
        <taxon>Evosea</taxon>
        <taxon>Eumycetozoa</taxon>
        <taxon>Dictyostelia</taxon>
        <taxon>Dictyosteliales</taxon>
        <taxon>Dictyosteliaceae</taxon>
        <taxon>Polysphondylium</taxon>
    </lineage>
</organism>
<feature type="repeat" description="ANK" evidence="3">
    <location>
        <begin position="77"/>
        <end position="101"/>
    </location>
</feature>
<feature type="repeat" description="ANK" evidence="3">
    <location>
        <begin position="44"/>
        <end position="76"/>
    </location>
</feature>
<dbReference type="GO" id="GO:0005634">
    <property type="term" value="C:nucleus"/>
    <property type="evidence" value="ECO:0007669"/>
    <property type="project" value="TreeGrafter"/>
</dbReference>
<dbReference type="InterPro" id="IPR050776">
    <property type="entry name" value="Ank_Repeat/CDKN_Inhibitor"/>
</dbReference>
<accession>A0A8J4PTN0</accession>
<dbReference type="Gene3D" id="1.25.40.20">
    <property type="entry name" value="Ankyrin repeat-containing domain"/>
    <property type="match status" value="2"/>
</dbReference>
<dbReference type="PROSITE" id="PS50297">
    <property type="entry name" value="ANK_REP_REGION"/>
    <property type="match status" value="2"/>
</dbReference>
<name>A0A8J4PTN0_9MYCE</name>
<keyword evidence="5" id="KW-1185">Reference proteome</keyword>
<dbReference type="InterPro" id="IPR036770">
    <property type="entry name" value="Ankyrin_rpt-contain_sf"/>
</dbReference>
<dbReference type="Pfam" id="PF13637">
    <property type="entry name" value="Ank_4"/>
    <property type="match status" value="1"/>
</dbReference>
<sequence>MDSEQYIIDQRLINAAKRGEAESVEEYVLDKECPVDVNNAKDGMGETALHWAARNGYEEVIAVLLKFKANPNVLNRDQETPLHKAAFKDHLEAIRVLVNVGKADVSLKNKNGETALQLAKDVECRKLLVPRVDTSVDDEYDEEDSDNDN</sequence>
<dbReference type="AlphaFoldDB" id="A0A8J4PTN0"/>
<gene>
    <name evidence="4" type="ORF">CYY_005345</name>
</gene>
<evidence type="ECO:0000256" key="2">
    <source>
        <dbReference type="ARBA" id="ARBA00023043"/>
    </source>
</evidence>
<keyword evidence="1" id="KW-0677">Repeat</keyword>
<dbReference type="SUPFAM" id="SSF48403">
    <property type="entry name" value="Ankyrin repeat"/>
    <property type="match status" value="1"/>
</dbReference>
<dbReference type="EMBL" id="AJWJ01000211">
    <property type="protein sequence ID" value="KAF2073327.1"/>
    <property type="molecule type" value="Genomic_DNA"/>
</dbReference>
<keyword evidence="2 3" id="KW-0040">ANK repeat</keyword>
<evidence type="ECO:0000313" key="5">
    <source>
        <dbReference type="Proteomes" id="UP000695562"/>
    </source>
</evidence>
<dbReference type="PROSITE" id="PS50088">
    <property type="entry name" value="ANK_REPEAT"/>
    <property type="match status" value="2"/>
</dbReference>
<evidence type="ECO:0000313" key="4">
    <source>
        <dbReference type="EMBL" id="KAF2073327.1"/>
    </source>
</evidence>
<protein>
    <recommendedName>
        <fullName evidence="6">Ankyrin repeat-containing protein</fullName>
    </recommendedName>
</protein>
<dbReference type="PANTHER" id="PTHR24201:SF16">
    <property type="entry name" value="ANKYRIN-1-LIKE-RELATED"/>
    <property type="match status" value="1"/>
</dbReference>
<dbReference type="PANTHER" id="PTHR24201">
    <property type="entry name" value="ANK_REP_REGION DOMAIN-CONTAINING PROTEIN"/>
    <property type="match status" value="1"/>
</dbReference>
<dbReference type="OrthoDB" id="27590at2759"/>
<evidence type="ECO:0000256" key="1">
    <source>
        <dbReference type="ARBA" id="ARBA00022737"/>
    </source>
</evidence>
<reference evidence="4" key="1">
    <citation type="submission" date="2020-01" db="EMBL/GenBank/DDBJ databases">
        <title>Development of genomics and gene disruption for Polysphondylium violaceum indicates a role for the polyketide synthase stlB in stalk morphogenesis.</title>
        <authorList>
            <person name="Narita B."/>
            <person name="Kawabe Y."/>
            <person name="Kin K."/>
            <person name="Saito T."/>
            <person name="Gibbs R."/>
            <person name="Kuspa A."/>
            <person name="Muzny D."/>
            <person name="Queller D."/>
            <person name="Richards S."/>
            <person name="Strassman J."/>
            <person name="Sucgang R."/>
            <person name="Worley K."/>
            <person name="Schaap P."/>
        </authorList>
    </citation>
    <scope>NUCLEOTIDE SEQUENCE</scope>
    <source>
        <strain evidence="4">QSvi11</strain>
    </source>
</reference>
<evidence type="ECO:0008006" key="6">
    <source>
        <dbReference type="Google" id="ProtNLM"/>
    </source>
</evidence>